<evidence type="ECO:0000313" key="4">
    <source>
        <dbReference type="Proteomes" id="UP000288943"/>
    </source>
</evidence>
<evidence type="ECO:0000313" key="3">
    <source>
        <dbReference type="EMBL" id="QAV17309.1"/>
    </source>
</evidence>
<dbReference type="InterPro" id="IPR037523">
    <property type="entry name" value="VOC_core"/>
</dbReference>
<dbReference type="PROSITE" id="PS51819">
    <property type="entry name" value="VOC"/>
    <property type="match status" value="1"/>
</dbReference>
<dbReference type="EMBL" id="JAMDMJ010000008">
    <property type="protein sequence ID" value="MCY9595544.1"/>
    <property type="molecule type" value="Genomic_DNA"/>
</dbReference>
<keyword evidence="5" id="KW-1185">Reference proteome</keyword>
<protein>
    <submittedName>
        <fullName evidence="3">VOC family protein</fullName>
    </submittedName>
</protein>
<evidence type="ECO:0000313" key="5">
    <source>
        <dbReference type="Proteomes" id="UP001527202"/>
    </source>
</evidence>
<evidence type="ECO:0000259" key="1">
    <source>
        <dbReference type="PROSITE" id="PS51819"/>
    </source>
</evidence>
<dbReference type="EMBL" id="CP026520">
    <property type="protein sequence ID" value="QAV17309.1"/>
    <property type="molecule type" value="Genomic_DNA"/>
</dbReference>
<proteinExistence type="predicted"/>
<dbReference type="Gene3D" id="3.10.180.10">
    <property type="entry name" value="2,3-Dihydroxybiphenyl 1,2-Dioxygenase, domain 1"/>
    <property type="match status" value="1"/>
</dbReference>
<dbReference type="OrthoDB" id="2608626at2"/>
<dbReference type="Proteomes" id="UP000288943">
    <property type="component" value="Chromosome"/>
</dbReference>
<accession>A0A410WSC8</accession>
<feature type="domain" description="VOC" evidence="1">
    <location>
        <begin position="7"/>
        <end position="122"/>
    </location>
</feature>
<dbReference type="KEGG" id="pchi:PC41400_06385"/>
<dbReference type="InterPro" id="IPR004360">
    <property type="entry name" value="Glyas_Fos-R_dOase_dom"/>
</dbReference>
<dbReference type="Proteomes" id="UP001527202">
    <property type="component" value="Unassembled WGS sequence"/>
</dbReference>
<dbReference type="SUPFAM" id="SSF54593">
    <property type="entry name" value="Glyoxalase/Bleomycin resistance protein/Dihydroxybiphenyl dioxygenase"/>
    <property type="match status" value="1"/>
</dbReference>
<dbReference type="CDD" id="cd06587">
    <property type="entry name" value="VOC"/>
    <property type="match status" value="1"/>
</dbReference>
<dbReference type="RefSeq" id="WP_042229643.1">
    <property type="nucleotide sequence ID" value="NZ_CP026520.1"/>
</dbReference>
<sequence length="125" mass="14199">MTQTLTGIDHVQLPVSDLKQSIEWYGKMFGCTLLDNYGECAMLKLENGPNLMLWQSSDYSSAHFDKDGETMPVIFFKSNEIDLLASRLEEEQVRIVSFDDGGFAKFLKFYDINNNFIGVLQLAEA</sequence>
<reference evidence="2 5" key="2">
    <citation type="submission" date="2022-05" db="EMBL/GenBank/DDBJ databases">
        <title>Genome Sequencing of Bee-Associated Microbes.</title>
        <authorList>
            <person name="Dunlap C."/>
        </authorList>
    </citation>
    <scope>NUCLEOTIDE SEQUENCE [LARGE SCALE GENOMIC DNA]</scope>
    <source>
        <strain evidence="2 5">NRRL B-23120</strain>
    </source>
</reference>
<dbReference type="GeneID" id="95374445"/>
<dbReference type="AlphaFoldDB" id="A0A410WSC8"/>
<dbReference type="InterPro" id="IPR029068">
    <property type="entry name" value="Glyas_Bleomycin-R_OHBP_Dase"/>
</dbReference>
<gene>
    <name evidence="2" type="ORF">M5X16_07160</name>
    <name evidence="3" type="ORF">PC41400_06385</name>
</gene>
<organism evidence="3 4">
    <name type="scientific">Paenibacillus chitinolyticus</name>
    <dbReference type="NCBI Taxonomy" id="79263"/>
    <lineage>
        <taxon>Bacteria</taxon>
        <taxon>Bacillati</taxon>
        <taxon>Bacillota</taxon>
        <taxon>Bacilli</taxon>
        <taxon>Bacillales</taxon>
        <taxon>Paenibacillaceae</taxon>
        <taxon>Paenibacillus</taxon>
    </lineage>
</organism>
<dbReference type="Pfam" id="PF00903">
    <property type="entry name" value="Glyoxalase"/>
    <property type="match status" value="1"/>
</dbReference>
<reference evidence="3 4" key="1">
    <citation type="submission" date="2018-01" db="EMBL/GenBank/DDBJ databases">
        <title>The whole genome sequencing and assembly of Paenibacillus chitinolyticus KCCM 41400 strain.</title>
        <authorList>
            <person name="Kim J.-Y."/>
            <person name="Park M.-K."/>
            <person name="Lee Y.-J."/>
            <person name="Yi H."/>
            <person name="Bahn Y.-S."/>
            <person name="Kim J.F."/>
            <person name="Lee D.-W."/>
        </authorList>
    </citation>
    <scope>NUCLEOTIDE SEQUENCE [LARGE SCALE GENOMIC DNA]</scope>
    <source>
        <strain evidence="3 4">KCCM 41400</strain>
    </source>
</reference>
<name>A0A410WSC8_9BACL</name>
<evidence type="ECO:0000313" key="2">
    <source>
        <dbReference type="EMBL" id="MCY9595544.1"/>
    </source>
</evidence>